<feature type="non-terminal residue" evidence="2">
    <location>
        <position position="97"/>
    </location>
</feature>
<comment type="caution">
    <text evidence="2">The sequence shown here is derived from an EMBL/GenBank/DDBJ whole genome shotgun (WGS) entry which is preliminary data.</text>
</comment>
<evidence type="ECO:0000313" key="2">
    <source>
        <dbReference type="EMBL" id="CAF4182054.1"/>
    </source>
</evidence>
<reference evidence="2" key="1">
    <citation type="submission" date="2021-02" db="EMBL/GenBank/DDBJ databases">
        <authorList>
            <person name="Nowell W R."/>
        </authorList>
    </citation>
    <scope>NUCLEOTIDE SEQUENCE</scope>
</reference>
<accession>A0A8S2RT20</accession>
<evidence type="ECO:0000313" key="3">
    <source>
        <dbReference type="Proteomes" id="UP000676336"/>
    </source>
</evidence>
<evidence type="ECO:0000256" key="1">
    <source>
        <dbReference type="SAM" id="MobiDB-lite"/>
    </source>
</evidence>
<gene>
    <name evidence="2" type="ORF">SMN809_LOCUS21064</name>
</gene>
<protein>
    <submittedName>
        <fullName evidence="2">Uncharacterized protein</fullName>
    </submittedName>
</protein>
<sequence>MTIDTQAFPLRSLSEPLDNVTVVVRLSLHILFPGHSSPLNQLSSSNSFRSVDSNTTSNAQQSVSKDLLNQVLHEDKTSTQATTSNLQQVDKSILEFA</sequence>
<dbReference type="AlphaFoldDB" id="A0A8S2RT20"/>
<dbReference type="EMBL" id="CAJOBI010015311">
    <property type="protein sequence ID" value="CAF4182054.1"/>
    <property type="molecule type" value="Genomic_DNA"/>
</dbReference>
<feature type="compositionally biased region" description="Low complexity" evidence="1">
    <location>
        <begin position="36"/>
        <end position="53"/>
    </location>
</feature>
<name>A0A8S2RT20_9BILA</name>
<feature type="compositionally biased region" description="Polar residues" evidence="1">
    <location>
        <begin position="54"/>
        <end position="64"/>
    </location>
</feature>
<dbReference type="Proteomes" id="UP000676336">
    <property type="component" value="Unassembled WGS sequence"/>
</dbReference>
<proteinExistence type="predicted"/>
<organism evidence="2 3">
    <name type="scientific">Rotaria magnacalcarata</name>
    <dbReference type="NCBI Taxonomy" id="392030"/>
    <lineage>
        <taxon>Eukaryota</taxon>
        <taxon>Metazoa</taxon>
        <taxon>Spiralia</taxon>
        <taxon>Gnathifera</taxon>
        <taxon>Rotifera</taxon>
        <taxon>Eurotatoria</taxon>
        <taxon>Bdelloidea</taxon>
        <taxon>Philodinida</taxon>
        <taxon>Philodinidae</taxon>
        <taxon>Rotaria</taxon>
    </lineage>
</organism>
<feature type="region of interest" description="Disordered" evidence="1">
    <location>
        <begin position="35"/>
        <end position="84"/>
    </location>
</feature>